<protein>
    <recommendedName>
        <fullName evidence="8">Cell surface glycoprotein 1</fullName>
    </recommendedName>
</protein>
<feature type="compositionally biased region" description="Basic and acidic residues" evidence="2">
    <location>
        <begin position="192"/>
        <end position="264"/>
    </location>
</feature>
<dbReference type="PROSITE" id="PS01186">
    <property type="entry name" value="EGF_2"/>
    <property type="match status" value="1"/>
</dbReference>
<evidence type="ECO:0000256" key="2">
    <source>
        <dbReference type="SAM" id="MobiDB-lite"/>
    </source>
</evidence>
<evidence type="ECO:0008006" key="8">
    <source>
        <dbReference type="Google" id="ProtNLM"/>
    </source>
</evidence>
<feature type="compositionally biased region" description="Basic residues" evidence="2">
    <location>
        <begin position="334"/>
        <end position="346"/>
    </location>
</feature>
<keyword evidence="1" id="KW-1015">Disulfide bond</keyword>
<dbReference type="PANTHER" id="PTHR46901:SF2">
    <property type="entry name" value="GH04942P"/>
    <property type="match status" value="1"/>
</dbReference>
<feature type="region of interest" description="Disordered" evidence="2">
    <location>
        <begin position="177"/>
        <end position="394"/>
    </location>
</feature>
<feature type="compositionally biased region" description="Basic and acidic residues" evidence="2">
    <location>
        <begin position="296"/>
        <end position="316"/>
    </location>
</feature>
<feature type="compositionally biased region" description="Basic and acidic residues" evidence="2">
    <location>
        <begin position="272"/>
        <end position="288"/>
    </location>
</feature>
<feature type="domain" description="DOMON" evidence="5">
    <location>
        <begin position="367"/>
        <end position="490"/>
    </location>
</feature>
<dbReference type="SMART" id="SM00664">
    <property type="entry name" value="DoH"/>
    <property type="match status" value="2"/>
</dbReference>
<gene>
    <name evidence="6" type="ORF">O3P69_011719</name>
</gene>
<feature type="transmembrane region" description="Helical" evidence="3">
    <location>
        <begin position="886"/>
        <end position="908"/>
    </location>
</feature>
<feature type="disulfide bond" evidence="1">
    <location>
        <begin position="75"/>
        <end position="84"/>
    </location>
</feature>
<dbReference type="CDD" id="cd00054">
    <property type="entry name" value="EGF_CA"/>
    <property type="match status" value="1"/>
</dbReference>
<dbReference type="Proteomes" id="UP001487740">
    <property type="component" value="Unassembled WGS sequence"/>
</dbReference>
<dbReference type="PANTHER" id="PTHR46901">
    <property type="entry name" value="GH04942P"/>
    <property type="match status" value="1"/>
</dbReference>
<dbReference type="PROSITE" id="PS00022">
    <property type="entry name" value="EGF_1"/>
    <property type="match status" value="1"/>
</dbReference>
<dbReference type="Gene3D" id="2.10.25.10">
    <property type="entry name" value="Laminin"/>
    <property type="match status" value="1"/>
</dbReference>
<reference evidence="6 7" key="1">
    <citation type="submission" date="2023-03" db="EMBL/GenBank/DDBJ databases">
        <title>High-quality genome of Scylla paramamosain provides insights in environmental adaptation.</title>
        <authorList>
            <person name="Zhang L."/>
        </authorList>
    </citation>
    <scope>NUCLEOTIDE SEQUENCE [LARGE SCALE GENOMIC DNA]</scope>
    <source>
        <strain evidence="6">LZ_2023a</strain>
        <tissue evidence="6">Muscle</tissue>
    </source>
</reference>
<dbReference type="AlphaFoldDB" id="A0AAW0SCK3"/>
<dbReference type="CDD" id="cd09631">
    <property type="entry name" value="DOMON_DOH"/>
    <property type="match status" value="2"/>
</dbReference>
<feature type="domain" description="EGF-like" evidence="4">
    <location>
        <begin position="44"/>
        <end position="85"/>
    </location>
</feature>
<evidence type="ECO:0000259" key="4">
    <source>
        <dbReference type="PROSITE" id="PS50026"/>
    </source>
</evidence>
<comment type="caution">
    <text evidence="1">Lacks conserved residue(s) required for the propagation of feature annotation.</text>
</comment>
<dbReference type="PROSITE" id="PS50836">
    <property type="entry name" value="DOMON"/>
    <property type="match status" value="2"/>
</dbReference>
<accession>A0AAW0SCK3</accession>
<feature type="compositionally biased region" description="Basic and acidic residues" evidence="2">
    <location>
        <begin position="352"/>
        <end position="363"/>
    </location>
</feature>
<dbReference type="InterPro" id="IPR045266">
    <property type="entry name" value="DOH_DOMON"/>
</dbReference>
<feature type="domain" description="DOMON" evidence="5">
    <location>
        <begin position="559"/>
        <end position="679"/>
    </location>
</feature>
<name>A0AAW0SCK3_SCYPA</name>
<keyword evidence="3" id="KW-0472">Membrane</keyword>
<comment type="caution">
    <text evidence="6">The sequence shown here is derived from an EMBL/GenBank/DDBJ whole genome shotgun (WGS) entry which is preliminary data.</text>
</comment>
<evidence type="ECO:0000313" key="7">
    <source>
        <dbReference type="Proteomes" id="UP001487740"/>
    </source>
</evidence>
<dbReference type="EMBL" id="JARAKH010001672">
    <property type="protein sequence ID" value="KAK8372669.1"/>
    <property type="molecule type" value="Genomic_DNA"/>
</dbReference>
<organism evidence="6 7">
    <name type="scientific">Scylla paramamosain</name>
    <name type="common">Mud crab</name>
    <dbReference type="NCBI Taxonomy" id="85552"/>
    <lineage>
        <taxon>Eukaryota</taxon>
        <taxon>Metazoa</taxon>
        <taxon>Ecdysozoa</taxon>
        <taxon>Arthropoda</taxon>
        <taxon>Crustacea</taxon>
        <taxon>Multicrustacea</taxon>
        <taxon>Malacostraca</taxon>
        <taxon>Eumalacostraca</taxon>
        <taxon>Eucarida</taxon>
        <taxon>Decapoda</taxon>
        <taxon>Pleocyemata</taxon>
        <taxon>Brachyura</taxon>
        <taxon>Eubrachyura</taxon>
        <taxon>Portunoidea</taxon>
        <taxon>Portunidae</taxon>
        <taxon>Portuninae</taxon>
        <taxon>Scylla</taxon>
    </lineage>
</organism>
<dbReference type="InterPro" id="IPR000742">
    <property type="entry name" value="EGF"/>
</dbReference>
<keyword evidence="3" id="KW-1133">Transmembrane helix</keyword>
<evidence type="ECO:0000256" key="1">
    <source>
        <dbReference type="PROSITE-ProRule" id="PRU00076"/>
    </source>
</evidence>
<evidence type="ECO:0000256" key="3">
    <source>
        <dbReference type="SAM" id="Phobius"/>
    </source>
</evidence>
<keyword evidence="3" id="KW-0812">Transmembrane</keyword>
<proteinExistence type="predicted"/>
<evidence type="ECO:0000313" key="6">
    <source>
        <dbReference type="EMBL" id="KAK8372669.1"/>
    </source>
</evidence>
<dbReference type="PROSITE" id="PS50026">
    <property type="entry name" value="EGF_3"/>
    <property type="match status" value="1"/>
</dbReference>
<dbReference type="InterPro" id="IPR005018">
    <property type="entry name" value="DOMON_domain"/>
</dbReference>
<dbReference type="Pfam" id="PF03351">
    <property type="entry name" value="DOMON"/>
    <property type="match status" value="2"/>
</dbReference>
<sequence>MFWSCADVDIVPRSDYRERCSGNGRLMVNNCRCNKGYYGERCQFANECEDDSQCGVFGKCVDVKATGYPKKLCYCRAGRFGPKCGTTSLVTNRKQVNLAALNKKILSDDLTLYWRVLQIEQELEVVLVNNGSSYAALGWRPAGMGKECKGYPYIAEDSLANSAWRPEDDDVLLVSSAAQPEPETEPEPEGEPEPHGEPEPKPEGEPEPESEPKSEPEPESEPKSEAEPESEPKSEPEPGSEPKSEPEPESEPKSEPEPESEPKSEPGPNGKGEPKPEPEPESEPKGEPEPTSEPEPEPHGKAKPDPEAGSEPKSEPEPEPEGEPGPPGGLLVPNRKKREAGSRQRRFAVPLLKEDAEPVKAEPEPEPEAESEPKAEGEPEPEPETASTSEAVTKKKTAFTPKGDFHAMDCTDIVVGVANGNHYRIDDFYTRDRSTPRPDSYWGGATSLTAALGWEVDGQTMILFRRKLEASEPTDHPITKGAMHVIWARGQEVGNYVHSPKSGLESGPASVQDFYRPGELKYHGKKESKEKTDSKGKEEVDWCGDHWRYPSSCKPGKDCEYYAKWKYNEQTDYITFLVQTSEKERWTGIGFTDNRRMSLTDAVIGWVELSGRYFMYDAWARGYTSPVVDPNQGIKNFSASIEDGITTLNFERKRVSGDAEYDLSFTDDQCLYMVFPIKGGIVNFVSKKIRKHTLTPIISPERICIRSCSKFGGADGRPFVYTTTPRPPRLHYEVEVKLTDVGNDFVVPERGSTAWNQLTNRMRDTVEGALTSVPGYLATEVTSVSPDGAGNLLTKMEVMIDEKNHLAEVGTLPELNSDGQVGENSMVRQILQQTIAGGAMGNLRVDPQYLRVSEIRETSSTSNTVTSLSGEEQNAALSFLAVNKNWVIVGIVAALVVLTIIQAAVTIARNKKSGSPPVSTKERLITNSGWRDYSGTQNYIYDTTEMRENGMNARRQGNAHTHTHTPQNGRQAPVRAQTALNGHHSIHTQPMTDTSRKLSQNPLIPSLAPLDTPKGIPKGILKVITLKVTRKVIPKVTVGLPQAPRM</sequence>
<feature type="compositionally biased region" description="Acidic residues" evidence="2">
    <location>
        <begin position="182"/>
        <end position="191"/>
    </location>
</feature>
<evidence type="ECO:0000259" key="5">
    <source>
        <dbReference type="PROSITE" id="PS50836"/>
    </source>
</evidence>
<keyword evidence="7" id="KW-1185">Reference proteome</keyword>
<keyword evidence="1" id="KW-0245">EGF-like domain</keyword>